<organism evidence="3 4">
    <name type="scientific">Carnegiea gigantea</name>
    <dbReference type="NCBI Taxonomy" id="171969"/>
    <lineage>
        <taxon>Eukaryota</taxon>
        <taxon>Viridiplantae</taxon>
        <taxon>Streptophyta</taxon>
        <taxon>Embryophyta</taxon>
        <taxon>Tracheophyta</taxon>
        <taxon>Spermatophyta</taxon>
        <taxon>Magnoliopsida</taxon>
        <taxon>eudicotyledons</taxon>
        <taxon>Gunneridae</taxon>
        <taxon>Pentapetalae</taxon>
        <taxon>Caryophyllales</taxon>
        <taxon>Cactineae</taxon>
        <taxon>Cactaceae</taxon>
        <taxon>Cactoideae</taxon>
        <taxon>Echinocereeae</taxon>
        <taxon>Carnegiea</taxon>
    </lineage>
</organism>
<evidence type="ECO:0000256" key="1">
    <source>
        <dbReference type="SAM" id="MobiDB-lite"/>
    </source>
</evidence>
<accession>A0A9Q1KS23</accession>
<gene>
    <name evidence="3" type="ORF">Cgig2_015149</name>
</gene>
<reference evidence="3" key="1">
    <citation type="submission" date="2022-04" db="EMBL/GenBank/DDBJ databases">
        <title>Carnegiea gigantea Genome sequencing and assembly v2.</title>
        <authorList>
            <person name="Copetti D."/>
            <person name="Sanderson M.J."/>
            <person name="Burquez A."/>
            <person name="Wojciechowski M.F."/>
        </authorList>
    </citation>
    <scope>NUCLEOTIDE SEQUENCE</scope>
    <source>
        <strain evidence="3">SGP5-SGP5p</strain>
        <tissue evidence="3">Aerial part</tissue>
    </source>
</reference>
<feature type="domain" description="TRF2/HOY1 PH-like" evidence="2">
    <location>
        <begin position="36"/>
        <end position="86"/>
    </location>
</feature>
<feature type="region of interest" description="Disordered" evidence="1">
    <location>
        <begin position="134"/>
        <end position="167"/>
    </location>
</feature>
<dbReference type="OrthoDB" id="1061171at2759"/>
<dbReference type="Pfam" id="PF24818">
    <property type="entry name" value="PH_TRF2_HOY1"/>
    <property type="match status" value="1"/>
</dbReference>
<evidence type="ECO:0000313" key="3">
    <source>
        <dbReference type="EMBL" id="KAJ8447786.1"/>
    </source>
</evidence>
<dbReference type="EMBL" id="JAKOGI010000035">
    <property type="protein sequence ID" value="KAJ8447786.1"/>
    <property type="molecule type" value="Genomic_DNA"/>
</dbReference>
<feature type="compositionally biased region" description="Low complexity" evidence="1">
    <location>
        <begin position="137"/>
        <end position="149"/>
    </location>
</feature>
<protein>
    <recommendedName>
        <fullName evidence="2">TRF2/HOY1 PH-like domain-containing protein</fullName>
    </recommendedName>
</protein>
<evidence type="ECO:0000313" key="4">
    <source>
        <dbReference type="Proteomes" id="UP001153076"/>
    </source>
</evidence>
<evidence type="ECO:0000259" key="2">
    <source>
        <dbReference type="Pfam" id="PF24818"/>
    </source>
</evidence>
<dbReference type="Proteomes" id="UP001153076">
    <property type="component" value="Unassembled WGS sequence"/>
</dbReference>
<dbReference type="PANTHER" id="PTHR33494:SF5">
    <property type="entry name" value="F10A16.6 PROTEIN"/>
    <property type="match status" value="1"/>
</dbReference>
<dbReference type="InterPro" id="IPR057939">
    <property type="entry name" value="TRF2_HOY1_PH"/>
</dbReference>
<sequence>MNSFVYIDGDHNQDDHGNFDQIFFDEAGTSDINGGITLHSKPLFSLERDPQPRKHTTWDACRDFTTNKQASLVRIHRLKFAPGVLEKHYEGIRKSTEPSHFVARGNNTTHHDPSIHNQNAALQLSPNTVLHDNRSEAATSAQAAGTSAADNNQPFCHQGSDARGSDPMLQAVQCPMRSYSLHQDHTANVHQMVPPTMITPSPWDLPYSNQSSFQDNFDERSHDSYNNQWIQDYHSGRGDQPP</sequence>
<feature type="region of interest" description="Disordered" evidence="1">
    <location>
        <begin position="203"/>
        <end position="242"/>
    </location>
</feature>
<proteinExistence type="predicted"/>
<dbReference type="AlphaFoldDB" id="A0A9Q1KS23"/>
<dbReference type="PANTHER" id="PTHR33494">
    <property type="entry name" value="OS02G0793800 PROTEIN"/>
    <property type="match status" value="1"/>
</dbReference>
<name>A0A9Q1KS23_9CARY</name>
<keyword evidence="4" id="KW-1185">Reference proteome</keyword>
<comment type="caution">
    <text evidence="3">The sequence shown here is derived from an EMBL/GenBank/DDBJ whole genome shotgun (WGS) entry which is preliminary data.</text>
</comment>